<dbReference type="PANTHER" id="PTHR46825">
    <property type="entry name" value="D-ALANYL-D-ALANINE-CARBOXYPEPTIDASE/ENDOPEPTIDASE AMPH"/>
    <property type="match status" value="1"/>
</dbReference>
<proteinExistence type="predicted"/>
<gene>
    <name evidence="2" type="ORF">Voc01_077860</name>
</gene>
<dbReference type="AlphaFoldDB" id="A0A8J3ZZ61"/>
<feature type="domain" description="Beta-lactamase-related" evidence="1">
    <location>
        <begin position="33"/>
        <end position="358"/>
    </location>
</feature>
<dbReference type="InterPro" id="IPR012338">
    <property type="entry name" value="Beta-lactam/transpept-like"/>
</dbReference>
<keyword evidence="3" id="KW-1185">Reference proteome</keyword>
<keyword evidence="2" id="KW-0378">Hydrolase</keyword>
<reference evidence="2" key="1">
    <citation type="submission" date="2021-01" db="EMBL/GenBank/DDBJ databases">
        <title>Whole genome shotgun sequence of Virgisporangium ochraceum NBRC 16418.</title>
        <authorList>
            <person name="Komaki H."/>
            <person name="Tamura T."/>
        </authorList>
    </citation>
    <scope>NUCLEOTIDE SEQUENCE</scope>
    <source>
        <strain evidence="2">NBRC 16418</strain>
    </source>
</reference>
<dbReference type="InterPro" id="IPR050491">
    <property type="entry name" value="AmpC-like"/>
</dbReference>
<comment type="caution">
    <text evidence="2">The sequence shown here is derived from an EMBL/GenBank/DDBJ whole genome shotgun (WGS) entry which is preliminary data.</text>
</comment>
<dbReference type="InterPro" id="IPR001466">
    <property type="entry name" value="Beta-lactam-related"/>
</dbReference>
<evidence type="ECO:0000313" key="3">
    <source>
        <dbReference type="Proteomes" id="UP000635606"/>
    </source>
</evidence>
<protein>
    <submittedName>
        <fullName evidence="2">Serine hydrolase</fullName>
    </submittedName>
</protein>
<dbReference type="GO" id="GO:0016787">
    <property type="term" value="F:hydrolase activity"/>
    <property type="evidence" value="ECO:0007669"/>
    <property type="project" value="UniProtKB-KW"/>
</dbReference>
<dbReference type="Proteomes" id="UP000635606">
    <property type="component" value="Unassembled WGS sequence"/>
</dbReference>
<name>A0A8J3ZZ61_9ACTN</name>
<dbReference type="Gene3D" id="3.40.710.10">
    <property type="entry name" value="DD-peptidase/beta-lactamase superfamily"/>
    <property type="match status" value="1"/>
</dbReference>
<evidence type="ECO:0000313" key="2">
    <source>
        <dbReference type="EMBL" id="GIJ72869.1"/>
    </source>
</evidence>
<evidence type="ECO:0000259" key="1">
    <source>
        <dbReference type="Pfam" id="PF00144"/>
    </source>
</evidence>
<dbReference type="Pfam" id="PF00144">
    <property type="entry name" value="Beta-lactamase"/>
    <property type="match status" value="1"/>
</dbReference>
<accession>A0A8J3ZZ61</accession>
<dbReference type="EMBL" id="BOPH01000105">
    <property type="protein sequence ID" value="GIJ72869.1"/>
    <property type="molecule type" value="Genomic_DNA"/>
</dbReference>
<sequence>MAAGGLVAVTNTAEAGPQAPAVPAGLRPGGEFDRMAADLAAQDRFSGTVLLVHRRRPVLARSYGLADKARGAANGPDTIFSLGSITKLFTAVAIAQLVEQGKVDYHERIGSYLTGLPSELAAATVHHLVTHAGGQRDYMADPEYWKVALTWDTVEEVWEGSMSFARRDPVRFVPGSAYEYSNSGYHLLGAIVAAVSGRSYHDYVRHHVFRRAGMTTADFYTTAHWRDDRRIARPYAGQPPAERVDRLDAHIFVGSPAGGAHACAPDLVRFADALRGDRLLSAPFTHLLHGAKAPRGRRTTPFGVEETSFATYAPMAILSGSQWLYWHNGGAPGVSTELAWYPTSDWTTVMLSNYDQATMSLNALSRKLITT</sequence>
<dbReference type="PANTHER" id="PTHR46825:SF9">
    <property type="entry name" value="BETA-LACTAMASE-RELATED DOMAIN-CONTAINING PROTEIN"/>
    <property type="match status" value="1"/>
</dbReference>
<organism evidence="2 3">
    <name type="scientific">Virgisporangium ochraceum</name>
    <dbReference type="NCBI Taxonomy" id="65505"/>
    <lineage>
        <taxon>Bacteria</taxon>
        <taxon>Bacillati</taxon>
        <taxon>Actinomycetota</taxon>
        <taxon>Actinomycetes</taxon>
        <taxon>Micromonosporales</taxon>
        <taxon>Micromonosporaceae</taxon>
        <taxon>Virgisporangium</taxon>
    </lineage>
</organism>
<dbReference type="SUPFAM" id="SSF56601">
    <property type="entry name" value="beta-lactamase/transpeptidase-like"/>
    <property type="match status" value="1"/>
</dbReference>